<dbReference type="InterPro" id="IPR036975">
    <property type="entry name" value="Importin-a_IBB_sf"/>
</dbReference>
<keyword evidence="10" id="KW-1185">Reference proteome</keyword>
<dbReference type="SUPFAM" id="SSF48371">
    <property type="entry name" value="ARM repeat"/>
    <property type="match status" value="1"/>
</dbReference>
<dbReference type="SMART" id="SM00185">
    <property type="entry name" value="ARM"/>
    <property type="match status" value="8"/>
</dbReference>
<evidence type="ECO:0000313" key="10">
    <source>
        <dbReference type="Proteomes" id="UP001259832"/>
    </source>
</evidence>
<feature type="repeat" description="ARM" evidence="5">
    <location>
        <begin position="266"/>
        <end position="295"/>
    </location>
</feature>
<protein>
    <submittedName>
        <fullName evidence="9">Importin subunit alpha-4</fullName>
    </submittedName>
</protein>
<dbReference type="GO" id="GO:0005634">
    <property type="term" value="C:nucleus"/>
    <property type="evidence" value="ECO:0007669"/>
    <property type="project" value="UniProtKB-ARBA"/>
</dbReference>
<evidence type="ECO:0000256" key="7">
    <source>
        <dbReference type="SAM" id="MobiDB-lite"/>
    </source>
</evidence>
<dbReference type="PANTHER" id="PTHR23316">
    <property type="entry name" value="IMPORTIN ALPHA"/>
    <property type="match status" value="1"/>
</dbReference>
<dbReference type="InterPro" id="IPR016024">
    <property type="entry name" value="ARM-type_fold"/>
</dbReference>
<name>A0AAD9GPL9_9STRA</name>
<evidence type="ECO:0000256" key="4">
    <source>
        <dbReference type="ARBA" id="ARBA00022927"/>
    </source>
</evidence>
<evidence type="ECO:0000256" key="2">
    <source>
        <dbReference type="ARBA" id="ARBA00022448"/>
    </source>
</evidence>
<dbReference type="InterPro" id="IPR000225">
    <property type="entry name" value="Armadillo"/>
</dbReference>
<dbReference type="Proteomes" id="UP001259832">
    <property type="component" value="Unassembled WGS sequence"/>
</dbReference>
<gene>
    <name evidence="9" type="ORF">P3T76_006810</name>
</gene>
<evidence type="ECO:0000256" key="6">
    <source>
        <dbReference type="PROSITE-ProRule" id="PRU00561"/>
    </source>
</evidence>
<comment type="caution">
    <text evidence="9">The sequence shown here is derived from an EMBL/GenBank/DDBJ whole genome shotgun (WGS) entry which is preliminary data.</text>
</comment>
<feature type="repeat" description="ARM" evidence="5">
    <location>
        <begin position="224"/>
        <end position="266"/>
    </location>
</feature>
<accession>A0AAD9GPL9</accession>
<dbReference type="InterPro" id="IPR002652">
    <property type="entry name" value="Importin-a_IBB"/>
</dbReference>
<dbReference type="GO" id="GO:0006606">
    <property type="term" value="P:protein import into nucleus"/>
    <property type="evidence" value="ECO:0007669"/>
    <property type="project" value="InterPro"/>
</dbReference>
<feature type="region of interest" description="Disordered" evidence="7">
    <location>
        <begin position="73"/>
        <end position="96"/>
    </location>
</feature>
<evidence type="ECO:0000256" key="1">
    <source>
        <dbReference type="ARBA" id="ARBA00010394"/>
    </source>
</evidence>
<dbReference type="Gene3D" id="1.25.10.10">
    <property type="entry name" value="Leucine-rich Repeat Variant"/>
    <property type="match status" value="1"/>
</dbReference>
<dbReference type="FunFam" id="1.20.5.690:FF:000006">
    <property type="entry name" value="Importin subunit alpha"/>
    <property type="match status" value="1"/>
</dbReference>
<dbReference type="Gene3D" id="1.20.5.690">
    <property type="entry name" value="Importin-alpha, importin-beta-binding domain"/>
    <property type="match status" value="1"/>
</dbReference>
<dbReference type="AlphaFoldDB" id="A0AAD9GPL9"/>
<dbReference type="Pfam" id="PF00514">
    <property type="entry name" value="Arm"/>
    <property type="match status" value="8"/>
</dbReference>
<dbReference type="PIRSF" id="PIRSF005673">
    <property type="entry name" value="Importin_alpha"/>
    <property type="match status" value="1"/>
</dbReference>
<dbReference type="InterPro" id="IPR024931">
    <property type="entry name" value="Importin_alpha"/>
</dbReference>
<feature type="region of interest" description="Disordered" evidence="7">
    <location>
        <begin position="30"/>
        <end position="55"/>
    </location>
</feature>
<dbReference type="InterPro" id="IPR011989">
    <property type="entry name" value="ARM-like"/>
</dbReference>
<dbReference type="FunFam" id="1.25.10.10:FF:000009">
    <property type="entry name" value="Importin subunit alpha"/>
    <property type="match status" value="1"/>
</dbReference>
<reference evidence="9" key="1">
    <citation type="submission" date="2023-08" db="EMBL/GenBank/DDBJ databases">
        <title>Reference Genome Resource for the Citrus Pathogen Phytophthora citrophthora.</title>
        <authorList>
            <person name="Moller H."/>
            <person name="Coetzee B."/>
            <person name="Rose L.J."/>
            <person name="Van Niekerk J.M."/>
        </authorList>
    </citation>
    <scope>NUCLEOTIDE SEQUENCE</scope>
    <source>
        <strain evidence="9">STE-U-9442</strain>
    </source>
</reference>
<proteinExistence type="inferred from homology"/>
<organism evidence="9 10">
    <name type="scientific">Phytophthora citrophthora</name>
    <dbReference type="NCBI Taxonomy" id="4793"/>
    <lineage>
        <taxon>Eukaryota</taxon>
        <taxon>Sar</taxon>
        <taxon>Stramenopiles</taxon>
        <taxon>Oomycota</taxon>
        <taxon>Peronosporomycetes</taxon>
        <taxon>Peronosporales</taxon>
        <taxon>Peronosporaceae</taxon>
        <taxon>Phytophthora</taxon>
    </lineage>
</organism>
<evidence type="ECO:0000313" key="9">
    <source>
        <dbReference type="EMBL" id="KAK1941746.1"/>
    </source>
</evidence>
<dbReference type="EMBL" id="JASMQC010000011">
    <property type="protein sequence ID" value="KAK1941746.1"/>
    <property type="molecule type" value="Genomic_DNA"/>
</dbReference>
<sequence>MELLLPQLIRDKARVYSACHSTITRIKSTSLPRAQAPSPLESTASTSMATSVSSASRVADRMRSFKKGIDVDETRRRREDTTIQIRKNRREERLNQRRRMIPMDYNNGAGGMEMEAAMHTPSTSADVPMRSLNGVSVSDLPKIAAMIQSLDPMEQSNAVSRLRRLLSLETNPPIQEVIDLGVVPLLVGFLTQHDRPEMQFEAAWALTNIASGTTEHTEVVIKCGAVELLCTLLLSSNEDVCEQAVWALGNIAGDSPQCRDLVLNAGAMMPLLAVLRRSSGKVSILRNATWTLSNFCRGKPRPDFDLISPALQLLPHLIHSPDKEVVADACWTLSYLSDGSRESIQAVIDAGVCSRVVDLLGHTNPAIQTPVLRTVGNIVTGNEEQTQLMLDLAILPRLVPLLKHEKKLLRKEVCWVISNITAGTRSQIQEVIDANVIPPLLFQLMSAELDVRKEAAWAISNATSGGTTQQIKYLVQQGCIPPLVKLLDVQDPRVISVSLNTLENILQAGEADMSVSDSENTMARYIEEADGIELIQNLQYHEEEHIYEKSVSIIRDYFDGEDEEDFDVAPDMDYSAQQFSFGVGSNPLVQLQTEVVSGLTSSP</sequence>
<feature type="repeat" description="ARM" evidence="5">
    <location>
        <begin position="478"/>
        <end position="505"/>
    </location>
</feature>
<dbReference type="PROSITE" id="PS51214">
    <property type="entry name" value="IBB"/>
    <property type="match status" value="1"/>
</dbReference>
<keyword evidence="3" id="KW-0677">Repeat</keyword>
<feature type="repeat" description="ARM" evidence="5">
    <location>
        <begin position="181"/>
        <end position="224"/>
    </location>
</feature>
<evidence type="ECO:0000259" key="8">
    <source>
        <dbReference type="PROSITE" id="PS51214"/>
    </source>
</evidence>
<dbReference type="InterPro" id="IPR032413">
    <property type="entry name" value="Arm_3"/>
</dbReference>
<keyword evidence="4" id="KW-0653">Protein transport</keyword>
<keyword evidence="2 6" id="KW-0813">Transport</keyword>
<dbReference type="Pfam" id="PF01749">
    <property type="entry name" value="IBB"/>
    <property type="match status" value="1"/>
</dbReference>
<evidence type="ECO:0000256" key="3">
    <source>
        <dbReference type="ARBA" id="ARBA00022737"/>
    </source>
</evidence>
<feature type="domain" description="IBB" evidence="8">
    <location>
        <begin position="45"/>
        <end position="108"/>
    </location>
</feature>
<dbReference type="GO" id="GO:0061608">
    <property type="term" value="F:nuclear import signal receptor activity"/>
    <property type="evidence" value="ECO:0007669"/>
    <property type="project" value="InterPro"/>
</dbReference>
<feature type="compositionally biased region" description="Low complexity" evidence="7">
    <location>
        <begin position="42"/>
        <end position="55"/>
    </location>
</feature>
<dbReference type="Pfam" id="PF16186">
    <property type="entry name" value="Arm_3"/>
    <property type="match status" value="1"/>
</dbReference>
<comment type="similarity">
    <text evidence="1">Belongs to the importin alpha family.</text>
</comment>
<evidence type="ECO:0000256" key="5">
    <source>
        <dbReference type="PROSITE-ProRule" id="PRU00259"/>
    </source>
</evidence>
<dbReference type="PROSITE" id="PS50176">
    <property type="entry name" value="ARM_REPEAT"/>
    <property type="match status" value="4"/>
</dbReference>
<dbReference type="GO" id="GO:0005737">
    <property type="term" value="C:cytoplasm"/>
    <property type="evidence" value="ECO:0007669"/>
    <property type="project" value="InterPro"/>
</dbReference>